<dbReference type="FunFam" id="3.40.50.300:FF:001425">
    <property type="entry name" value="Dynamin GTPase, putative"/>
    <property type="match status" value="1"/>
</dbReference>
<dbReference type="InterPro" id="IPR001401">
    <property type="entry name" value="Dynamin_GTPase"/>
</dbReference>
<dbReference type="Pfam" id="PF01031">
    <property type="entry name" value="Dynamin_M"/>
    <property type="match status" value="1"/>
</dbReference>
<dbReference type="Proteomes" id="UP000578531">
    <property type="component" value="Unassembled WGS sequence"/>
</dbReference>
<evidence type="ECO:0000313" key="8">
    <source>
        <dbReference type="Proteomes" id="UP000578531"/>
    </source>
</evidence>
<dbReference type="GO" id="GO:0016559">
    <property type="term" value="P:peroxisome fission"/>
    <property type="evidence" value="ECO:0007669"/>
    <property type="project" value="TreeGrafter"/>
</dbReference>
<dbReference type="InterPro" id="IPR045063">
    <property type="entry name" value="Dynamin_N"/>
</dbReference>
<dbReference type="InterPro" id="IPR000375">
    <property type="entry name" value="Dynamin_stalk"/>
</dbReference>
<dbReference type="InterPro" id="IPR020850">
    <property type="entry name" value="GED_dom"/>
</dbReference>
<keyword evidence="1" id="KW-0547">Nucleotide-binding</keyword>
<dbReference type="GO" id="GO:0003924">
    <property type="term" value="F:GTPase activity"/>
    <property type="evidence" value="ECO:0007669"/>
    <property type="project" value="InterPro"/>
</dbReference>
<dbReference type="GO" id="GO:0005874">
    <property type="term" value="C:microtubule"/>
    <property type="evidence" value="ECO:0007669"/>
    <property type="project" value="TreeGrafter"/>
</dbReference>
<feature type="compositionally biased region" description="Low complexity" evidence="4">
    <location>
        <begin position="626"/>
        <end position="637"/>
    </location>
</feature>
<feature type="domain" description="Dynamin-type G" evidence="6">
    <location>
        <begin position="64"/>
        <end position="353"/>
    </location>
</feature>
<evidence type="ECO:0000256" key="2">
    <source>
        <dbReference type="ARBA" id="ARBA00023134"/>
    </source>
</evidence>
<dbReference type="OrthoDB" id="415706at2759"/>
<sequence>MGSSKQSSDTIVQDPPQRNPEIRSEPAVIKEMDITSSLENLQTDEQRRVLDTVAQVRKCGLESILSLPQLVVCGDQSAGKSSVLEALTEIPFPRNDNLCTRFATEIVLRRAHTNLLTIKIIPDPKRAAVEQTPFKAFRQSITNFDELPRIMDAAMDLMDIGAGASGPKSKAFARDVLSIEIEGPSRPQLTLVDIPGLIQTDTKGITKADVELVGEITDQYIKQPRTICLAVVSAASDPANQSILTKVRKVDPDGDRTLGIITKPDRLPSGSGSEAAYIELAKNNDIFFKLGWHVLKNRTFEERDSNLMERNMAEATYFRTSNFKVLPEHCVGVDKLRNRLSVLLFEHVKQELPKLRSDLEEALLDAKTQLQVMGSNRTTAADCKAYLVQLSLDFYEVCKAAVDGHYEGGYFISDADPAFSLTSSATIRRIRAVVQYMNTEFSDNMRANGHKYQIDMSDGTNVDSLFRPLLDTVLNGFGWLPRSVSPAKMDRKKAFAWVHLVLVRTRGRELVGNFNPLLVGELFWEQSAHWKRLAVEYLDQVADVCRRFLEILLHDKCPKDVISRLHTSIFLEALKARYQDAMEELERLIEDTKSYPINYNHYYTDTIQQRREERRKATEATKPKMEGAAAAEGSSSEVQPTQAPTSTDADQAIENYSRRIDPNMENVSCEEALDCLLAIYEVSQKTFVANVTTQVVERHIIRGLEKIFSPVAVNGLTDPEVEAIASEPASAKRQRQFLEDRIAKLKDGQSIFRSVMGSAAM</sequence>
<feature type="region of interest" description="Disordered" evidence="4">
    <location>
        <begin position="1"/>
        <end position="27"/>
    </location>
</feature>
<dbReference type="PRINTS" id="PR00195">
    <property type="entry name" value="DYNAMIN"/>
</dbReference>
<dbReference type="GO" id="GO:0000266">
    <property type="term" value="P:mitochondrial fission"/>
    <property type="evidence" value="ECO:0007669"/>
    <property type="project" value="TreeGrafter"/>
</dbReference>
<keyword evidence="8" id="KW-1185">Reference proteome</keyword>
<dbReference type="PROSITE" id="PS51388">
    <property type="entry name" value="GED"/>
    <property type="match status" value="1"/>
</dbReference>
<protein>
    <submittedName>
        <fullName evidence="7">Uncharacterized protein</fullName>
    </submittedName>
</protein>
<dbReference type="GeneID" id="59286205"/>
<feature type="domain" description="GED" evidence="5">
    <location>
        <begin position="669"/>
        <end position="760"/>
    </location>
</feature>
<feature type="compositionally biased region" description="Basic and acidic residues" evidence="4">
    <location>
        <begin position="608"/>
        <end position="625"/>
    </location>
</feature>
<organism evidence="7 8">
    <name type="scientific">Letharia columbiana</name>
    <dbReference type="NCBI Taxonomy" id="112416"/>
    <lineage>
        <taxon>Eukaryota</taxon>
        <taxon>Fungi</taxon>
        <taxon>Dikarya</taxon>
        <taxon>Ascomycota</taxon>
        <taxon>Pezizomycotina</taxon>
        <taxon>Lecanoromycetes</taxon>
        <taxon>OSLEUM clade</taxon>
        <taxon>Lecanoromycetidae</taxon>
        <taxon>Lecanorales</taxon>
        <taxon>Lecanorineae</taxon>
        <taxon>Parmeliaceae</taxon>
        <taxon>Letharia</taxon>
    </lineage>
</organism>
<dbReference type="SUPFAM" id="SSF52540">
    <property type="entry name" value="P-loop containing nucleoside triphosphate hydrolases"/>
    <property type="match status" value="1"/>
</dbReference>
<evidence type="ECO:0000313" key="7">
    <source>
        <dbReference type="EMBL" id="KAF6237074.1"/>
    </source>
</evidence>
<evidence type="ECO:0000256" key="1">
    <source>
        <dbReference type="ARBA" id="ARBA00022741"/>
    </source>
</evidence>
<evidence type="ECO:0000256" key="4">
    <source>
        <dbReference type="SAM" id="MobiDB-lite"/>
    </source>
</evidence>
<feature type="compositionally biased region" description="Polar residues" evidence="4">
    <location>
        <begin position="638"/>
        <end position="649"/>
    </location>
</feature>
<dbReference type="PANTHER" id="PTHR11566:SF66">
    <property type="entry name" value="INTERFERON-INDUCED GTP-BINDING PROTEIN MX"/>
    <property type="match status" value="1"/>
</dbReference>
<dbReference type="GO" id="GO:0016020">
    <property type="term" value="C:membrane"/>
    <property type="evidence" value="ECO:0007669"/>
    <property type="project" value="TreeGrafter"/>
</dbReference>
<dbReference type="Gene3D" id="3.40.50.300">
    <property type="entry name" value="P-loop containing nucleotide triphosphate hydrolases"/>
    <property type="match status" value="1"/>
</dbReference>
<dbReference type="GO" id="GO:0048312">
    <property type="term" value="P:intracellular distribution of mitochondria"/>
    <property type="evidence" value="ECO:0007669"/>
    <property type="project" value="TreeGrafter"/>
</dbReference>
<accession>A0A8H6L6A3</accession>
<dbReference type="EMBL" id="JACCJC010000015">
    <property type="protein sequence ID" value="KAF6237074.1"/>
    <property type="molecule type" value="Genomic_DNA"/>
</dbReference>
<dbReference type="PANTHER" id="PTHR11566">
    <property type="entry name" value="DYNAMIN"/>
    <property type="match status" value="1"/>
</dbReference>
<feature type="compositionally biased region" description="Polar residues" evidence="4">
    <location>
        <begin position="1"/>
        <end position="11"/>
    </location>
</feature>
<keyword evidence="3" id="KW-0175">Coiled coil</keyword>
<keyword evidence="2" id="KW-0342">GTP-binding</keyword>
<name>A0A8H6L6A3_9LECA</name>
<evidence type="ECO:0000256" key="3">
    <source>
        <dbReference type="SAM" id="Coils"/>
    </source>
</evidence>
<feature type="coiled-coil region" evidence="3">
    <location>
        <begin position="568"/>
        <end position="595"/>
    </location>
</feature>
<comment type="caution">
    <text evidence="7">The sequence shown here is derived from an EMBL/GenBank/DDBJ whole genome shotgun (WGS) entry which is preliminary data.</text>
</comment>
<reference evidence="7 8" key="1">
    <citation type="journal article" date="2020" name="Genomics">
        <title>Complete, high-quality genomes from long-read metagenomic sequencing of two wolf lichen thalli reveals enigmatic genome architecture.</title>
        <authorList>
            <person name="McKenzie S.K."/>
            <person name="Walston R.F."/>
            <person name="Allen J.L."/>
        </authorList>
    </citation>
    <scope>NUCLEOTIDE SEQUENCE [LARGE SCALE GENOMIC DNA]</scope>
    <source>
        <strain evidence="7">WasteWater2</strain>
    </source>
</reference>
<dbReference type="GO" id="GO:0005525">
    <property type="term" value="F:GTP binding"/>
    <property type="evidence" value="ECO:0007669"/>
    <property type="project" value="InterPro"/>
</dbReference>
<dbReference type="SMART" id="SM00053">
    <property type="entry name" value="DYNc"/>
    <property type="match status" value="1"/>
</dbReference>
<dbReference type="Pfam" id="PF00350">
    <property type="entry name" value="Dynamin_N"/>
    <property type="match status" value="1"/>
</dbReference>
<dbReference type="RefSeq" id="XP_037166402.1">
    <property type="nucleotide sequence ID" value="XM_037306464.1"/>
</dbReference>
<dbReference type="CDD" id="cd08771">
    <property type="entry name" value="DLP_1"/>
    <property type="match status" value="1"/>
</dbReference>
<dbReference type="GO" id="GO:0008017">
    <property type="term" value="F:microtubule binding"/>
    <property type="evidence" value="ECO:0007669"/>
    <property type="project" value="TreeGrafter"/>
</dbReference>
<proteinExistence type="predicted"/>
<dbReference type="GO" id="GO:0006897">
    <property type="term" value="P:endocytosis"/>
    <property type="evidence" value="ECO:0007669"/>
    <property type="project" value="TreeGrafter"/>
</dbReference>
<dbReference type="InterPro" id="IPR022812">
    <property type="entry name" value="Dynamin"/>
</dbReference>
<dbReference type="GO" id="GO:0005739">
    <property type="term" value="C:mitochondrion"/>
    <property type="evidence" value="ECO:0007669"/>
    <property type="project" value="TreeGrafter"/>
</dbReference>
<dbReference type="PROSITE" id="PS51718">
    <property type="entry name" value="G_DYNAMIN_2"/>
    <property type="match status" value="1"/>
</dbReference>
<dbReference type="InterPro" id="IPR030381">
    <property type="entry name" value="G_DYNAMIN_dom"/>
</dbReference>
<feature type="region of interest" description="Disordered" evidence="4">
    <location>
        <begin position="608"/>
        <end position="651"/>
    </location>
</feature>
<dbReference type="AlphaFoldDB" id="A0A8H6L6A3"/>
<gene>
    <name evidence="7" type="ORF">HO173_004541</name>
</gene>
<evidence type="ECO:0000259" key="5">
    <source>
        <dbReference type="PROSITE" id="PS51388"/>
    </source>
</evidence>
<dbReference type="InterPro" id="IPR027417">
    <property type="entry name" value="P-loop_NTPase"/>
</dbReference>
<evidence type="ECO:0000259" key="6">
    <source>
        <dbReference type="PROSITE" id="PS51718"/>
    </source>
</evidence>